<organism evidence="7 8">
    <name type="scientific">Gordonia otitidis (strain DSM 44809 / CCUG 52243 / JCM 12355 / NBRC 100426 / IFM 10032)</name>
    <dbReference type="NCBI Taxonomy" id="1108044"/>
    <lineage>
        <taxon>Bacteria</taxon>
        <taxon>Bacillati</taxon>
        <taxon>Actinomycetota</taxon>
        <taxon>Actinomycetes</taxon>
        <taxon>Mycobacteriales</taxon>
        <taxon>Gordoniaceae</taxon>
        <taxon>Gordonia</taxon>
    </lineage>
</organism>
<dbReference type="STRING" id="1108044.GOOTI_063_00410"/>
<proteinExistence type="predicted"/>
<dbReference type="RefSeq" id="WP_007237627.1">
    <property type="nucleotide sequence ID" value="NZ_BAFB01000063.1"/>
</dbReference>
<keyword evidence="4 6" id="KW-1133">Transmembrane helix</keyword>
<dbReference type="PANTHER" id="PTHR43124:SF3">
    <property type="entry name" value="CHLORAMPHENICOL EFFLUX PUMP RV0191"/>
    <property type="match status" value="1"/>
</dbReference>
<dbReference type="SUPFAM" id="SSF103473">
    <property type="entry name" value="MFS general substrate transporter"/>
    <property type="match status" value="1"/>
</dbReference>
<accession>H5TIR2</accession>
<name>H5TIR2_GORO1</name>
<dbReference type="AlphaFoldDB" id="H5TIR2"/>
<dbReference type="PANTHER" id="PTHR43124">
    <property type="entry name" value="PURINE EFFLUX PUMP PBUE"/>
    <property type="match status" value="1"/>
</dbReference>
<dbReference type="InterPro" id="IPR050189">
    <property type="entry name" value="MFS_Efflux_Transporters"/>
</dbReference>
<evidence type="ECO:0000256" key="4">
    <source>
        <dbReference type="ARBA" id="ARBA00022989"/>
    </source>
</evidence>
<comment type="subcellular location">
    <subcellularLocation>
        <location evidence="1">Cell membrane</location>
        <topology evidence="1">Multi-pass membrane protein</topology>
    </subcellularLocation>
</comment>
<evidence type="ECO:0000256" key="6">
    <source>
        <dbReference type="SAM" id="Phobius"/>
    </source>
</evidence>
<keyword evidence="8" id="KW-1185">Reference proteome</keyword>
<dbReference type="Proteomes" id="UP000005038">
    <property type="component" value="Unassembled WGS sequence"/>
</dbReference>
<keyword evidence="5 6" id="KW-0472">Membrane</keyword>
<dbReference type="InterPro" id="IPR036259">
    <property type="entry name" value="MFS_trans_sf"/>
</dbReference>
<feature type="transmembrane region" description="Helical" evidence="6">
    <location>
        <begin position="39"/>
        <end position="61"/>
    </location>
</feature>
<evidence type="ECO:0000313" key="8">
    <source>
        <dbReference type="Proteomes" id="UP000005038"/>
    </source>
</evidence>
<reference evidence="7" key="1">
    <citation type="submission" date="2012-02" db="EMBL/GenBank/DDBJ databases">
        <title>Whole genome shotgun sequence of Gordonia otitidis NBRC 100426.</title>
        <authorList>
            <person name="Yoshida I."/>
            <person name="Hosoyama A."/>
            <person name="Tsuchikane K."/>
            <person name="Katsumata H."/>
            <person name="Yamazaki S."/>
            <person name="Fujita N."/>
        </authorList>
    </citation>
    <scope>NUCLEOTIDE SEQUENCE [LARGE SCALE GENOMIC DNA]</scope>
    <source>
        <strain evidence="7">NBRC 100426</strain>
    </source>
</reference>
<evidence type="ECO:0000256" key="5">
    <source>
        <dbReference type="ARBA" id="ARBA00023136"/>
    </source>
</evidence>
<keyword evidence="2" id="KW-1003">Cell membrane</keyword>
<evidence type="ECO:0000256" key="1">
    <source>
        <dbReference type="ARBA" id="ARBA00004651"/>
    </source>
</evidence>
<sequence>MPLAIWVIGLGIFAQGTSELMLAGLLPEMAADLDVTIPQAGGLISSFALGMLVGAPVLAALTLRSPCAGPAACRCCCSWRCSS</sequence>
<dbReference type="GO" id="GO:0022857">
    <property type="term" value="F:transmembrane transporter activity"/>
    <property type="evidence" value="ECO:0007669"/>
    <property type="project" value="TreeGrafter"/>
</dbReference>
<dbReference type="GO" id="GO:0005886">
    <property type="term" value="C:plasma membrane"/>
    <property type="evidence" value="ECO:0007669"/>
    <property type="project" value="UniProtKB-SubCell"/>
</dbReference>
<evidence type="ECO:0000256" key="2">
    <source>
        <dbReference type="ARBA" id="ARBA00022475"/>
    </source>
</evidence>
<dbReference type="Gene3D" id="1.20.1250.20">
    <property type="entry name" value="MFS general substrate transporter like domains"/>
    <property type="match status" value="1"/>
</dbReference>
<dbReference type="EMBL" id="BAFB01000063">
    <property type="protein sequence ID" value="GAB33370.1"/>
    <property type="molecule type" value="Genomic_DNA"/>
</dbReference>
<comment type="caution">
    <text evidence="7">The sequence shown here is derived from an EMBL/GenBank/DDBJ whole genome shotgun (WGS) entry which is preliminary data.</text>
</comment>
<evidence type="ECO:0000313" key="7">
    <source>
        <dbReference type="EMBL" id="GAB33370.1"/>
    </source>
</evidence>
<gene>
    <name evidence="7" type="ORF">GOOTI_063_00410</name>
</gene>
<keyword evidence="3 6" id="KW-0812">Transmembrane</keyword>
<evidence type="ECO:0000256" key="3">
    <source>
        <dbReference type="ARBA" id="ARBA00022692"/>
    </source>
</evidence>
<protein>
    <submittedName>
        <fullName evidence="7">Major facilitator superfamily transporter</fullName>
    </submittedName>
</protein>